<proteinExistence type="predicted"/>
<organism evidence="1">
    <name type="scientific">uncultured marine group II/III euryarchaeote KM3_74_A11</name>
    <dbReference type="NCBI Taxonomy" id="1456500"/>
    <lineage>
        <taxon>Archaea</taxon>
        <taxon>Methanobacteriati</taxon>
        <taxon>Methanobacteriota</taxon>
        <taxon>environmental samples</taxon>
    </lineage>
</organism>
<dbReference type="EMBL" id="KF901053">
    <property type="protein sequence ID" value="AIF16374.1"/>
    <property type="molecule type" value="Genomic_DNA"/>
</dbReference>
<dbReference type="AlphaFoldDB" id="A0A075HKE4"/>
<name>A0A075HKE4_9EURY</name>
<evidence type="ECO:0000313" key="1">
    <source>
        <dbReference type="EMBL" id="AIF16374.1"/>
    </source>
</evidence>
<protein>
    <submittedName>
        <fullName evidence="1">Uncharacterized protein</fullName>
    </submittedName>
</protein>
<accession>A0A075HKE4</accession>
<sequence length="396" mass="45383">MAYHSRAHNLPLLFRHHLFGVLLKPAHVRWSLGANGWVAKTPKSYDLCQEVVENSISAEILDNDIKIELVKPTISVNQQLYLTTTTFGCNTMGQQIGTTSQKQTLTVSCHQNSVTVIDYANELNICEENTSITIRNKFGEKITLTSLEVAAKEMPQSIRSIGIQSIGNSKFDKDNHLYHDLRLAIKYTSEKGGRWGRPEEWMDDLSIQLPLQSKREILENKINFFCGNDPASYRILEYQKGSTFEECTGVGISNPLTATANYNGQWHIGKKYITRINIELDVIDDEFHRDKNEIEKRFPKHEWKDEDSIGVMKGSFQREEPIQFALPYDRIWTTPPDNRVLPEAKLKITIHRIKHNGIPYGELSNLDGLEDFHFKKDGNLLIPSERGGYGWHYPNH</sequence>
<reference evidence="1" key="1">
    <citation type="journal article" date="2014" name="Genome Biol. Evol.">
        <title>Pangenome evidence for extensive interdomain horizontal transfer affecting lineage core and shell genes in uncultured planktonic thaumarchaeota and euryarchaeota.</title>
        <authorList>
            <person name="Deschamps P."/>
            <person name="Zivanovic Y."/>
            <person name="Moreira D."/>
            <person name="Rodriguez-Valera F."/>
            <person name="Lopez-Garcia P."/>
        </authorList>
    </citation>
    <scope>NUCLEOTIDE SEQUENCE</scope>
</reference>